<name>A0A5C0VCY0_9SPHI</name>
<sequence length="325" mass="36907">MQNKLKRIFVCLLCLIGVKASIAQSQKSNYKHEFGFRSENDAYLATDQDKYYTNGLFLTFRSAVNPSQKQDTSKLVKKIWALSIAHKMYNASSGSVVNISRVDRPFAAYAYASTSLNYYFKKETVLGAELQGGILGPSAKGEEGQKFYHEVFGFYDINGWQFQVKDEIGVNLLLNYQSLLYRNQKRTLDFSLPVEAKIGNTFTGLKAGLLFRTGALNPLYHSVATNSFVSTYKEAHAKEKELYFFLKPSLDVVIYDATISGGLFRDDKGLVVYDTKPLVFSQEMGVAFAQKRWTFNFSLIFKSKELKSVANAHQYGIIDLYYRFN</sequence>
<keyword evidence="3" id="KW-1185">Reference proteome</keyword>
<dbReference type="Pfam" id="PF09982">
    <property type="entry name" value="LpxR"/>
    <property type="match status" value="1"/>
</dbReference>
<evidence type="ECO:0000256" key="1">
    <source>
        <dbReference type="SAM" id="SignalP"/>
    </source>
</evidence>
<dbReference type="EMBL" id="CP043329">
    <property type="protein sequence ID" value="QEK50588.1"/>
    <property type="molecule type" value="Genomic_DNA"/>
</dbReference>
<keyword evidence="1" id="KW-0732">Signal</keyword>
<protein>
    <submittedName>
        <fullName evidence="2">Lipid A deacylase LpxR family protein</fullName>
    </submittedName>
</protein>
<dbReference type="InterPro" id="IPR037107">
    <property type="entry name" value="Put_OMP_sf"/>
</dbReference>
<organism evidence="2 3">
    <name type="scientific">Pedobacter aquae</name>
    <dbReference type="NCBI Taxonomy" id="2605747"/>
    <lineage>
        <taxon>Bacteria</taxon>
        <taxon>Pseudomonadati</taxon>
        <taxon>Bacteroidota</taxon>
        <taxon>Sphingobacteriia</taxon>
        <taxon>Sphingobacteriales</taxon>
        <taxon>Sphingobacteriaceae</taxon>
        <taxon>Pedobacter</taxon>
    </lineage>
</organism>
<accession>A0A5C0VCY0</accession>
<dbReference type="Gene3D" id="2.40.128.140">
    <property type="entry name" value="Outer membrane protein"/>
    <property type="match status" value="1"/>
</dbReference>
<feature type="chain" id="PRO_5022912313" evidence="1">
    <location>
        <begin position="24"/>
        <end position="325"/>
    </location>
</feature>
<evidence type="ECO:0000313" key="3">
    <source>
        <dbReference type="Proteomes" id="UP000323653"/>
    </source>
</evidence>
<proteinExistence type="predicted"/>
<dbReference type="Proteomes" id="UP000323653">
    <property type="component" value="Chromosome"/>
</dbReference>
<dbReference type="KEGG" id="pej:FYC62_02075"/>
<gene>
    <name evidence="2" type="ORF">FYC62_02075</name>
</gene>
<evidence type="ECO:0000313" key="2">
    <source>
        <dbReference type="EMBL" id="QEK50588.1"/>
    </source>
</evidence>
<dbReference type="AlphaFoldDB" id="A0A5C0VCY0"/>
<reference evidence="2 3" key="1">
    <citation type="submission" date="2019-08" db="EMBL/GenBank/DDBJ databases">
        <title>Pedobacter sp. nov., isolated from Han river, South Korea.</title>
        <authorList>
            <person name="Lee D.-H."/>
            <person name="Kim Y.-S."/>
            <person name="Hwang E.-M."/>
            <person name="Le Tran T.C."/>
            <person name="Cha C.-J."/>
        </authorList>
    </citation>
    <scope>NUCLEOTIDE SEQUENCE [LARGE SCALE GENOMIC DNA]</scope>
    <source>
        <strain evidence="2 3">CJ43</strain>
    </source>
</reference>
<dbReference type="InterPro" id="IPR018707">
    <property type="entry name" value="LpxR"/>
</dbReference>
<feature type="signal peptide" evidence="1">
    <location>
        <begin position="1"/>
        <end position="23"/>
    </location>
</feature>